<reference evidence="6 7" key="1">
    <citation type="submission" date="2020-09" db="EMBL/GenBank/DDBJ databases">
        <authorList>
            <person name="Courtine D."/>
        </authorList>
    </citation>
    <scope>NUCLEOTIDE SEQUENCE [LARGE SCALE GENOMIC DNA]</scope>
    <source>
        <strain evidence="6 7">IRI35c</strain>
    </source>
</reference>
<dbReference type="InterPro" id="IPR053612">
    <property type="entry name" value="ADP-R1P_Kinase"/>
</dbReference>
<evidence type="ECO:0000256" key="1">
    <source>
        <dbReference type="ARBA" id="ARBA00010688"/>
    </source>
</evidence>
<dbReference type="Gene3D" id="3.40.1190.20">
    <property type="match status" value="1"/>
</dbReference>
<organism evidence="6 7">
    <name type="scientific">Thermococcus camini</name>
    <dbReference type="NCBI Taxonomy" id="2016373"/>
    <lineage>
        <taxon>Archaea</taxon>
        <taxon>Methanobacteriati</taxon>
        <taxon>Methanobacteriota</taxon>
        <taxon>Thermococci</taxon>
        <taxon>Thermococcales</taxon>
        <taxon>Thermococcaceae</taxon>
        <taxon>Thermococcus</taxon>
    </lineage>
</organism>
<comment type="similarity">
    <text evidence="1 4">Belongs to the carbohydrate kinase PfkB family.</text>
</comment>
<dbReference type="PRINTS" id="PR00990">
    <property type="entry name" value="RIBOKINASE"/>
</dbReference>
<keyword evidence="2 4" id="KW-0808">Transferase</keyword>
<evidence type="ECO:0000313" key="6">
    <source>
        <dbReference type="EMBL" id="CAD5245130.1"/>
    </source>
</evidence>
<evidence type="ECO:0000259" key="5">
    <source>
        <dbReference type="Pfam" id="PF00294"/>
    </source>
</evidence>
<dbReference type="GeneID" id="58919725"/>
<protein>
    <submittedName>
        <fullName evidence="6">Sugar kinase</fullName>
    </submittedName>
</protein>
<evidence type="ECO:0000256" key="3">
    <source>
        <dbReference type="ARBA" id="ARBA00022777"/>
    </source>
</evidence>
<dbReference type="KEGG" id="tcq:TIRI35C_1976"/>
<keyword evidence="3 4" id="KW-0418">Kinase</keyword>
<dbReference type="EMBL" id="LR881183">
    <property type="protein sequence ID" value="CAD5245130.1"/>
    <property type="molecule type" value="Genomic_DNA"/>
</dbReference>
<keyword evidence="7" id="KW-1185">Reference proteome</keyword>
<dbReference type="RefSeq" id="WP_246454763.1">
    <property type="nucleotide sequence ID" value="NZ_LR881183.1"/>
</dbReference>
<evidence type="ECO:0000256" key="2">
    <source>
        <dbReference type="ARBA" id="ARBA00022679"/>
    </source>
</evidence>
<dbReference type="SUPFAM" id="SSF53613">
    <property type="entry name" value="Ribokinase-like"/>
    <property type="match status" value="1"/>
</dbReference>
<name>A0A7G2DAV6_9EURY</name>
<dbReference type="PANTHER" id="PTHR10584">
    <property type="entry name" value="SUGAR KINASE"/>
    <property type="match status" value="1"/>
</dbReference>
<dbReference type="Proteomes" id="UP000516304">
    <property type="component" value="Chromosome TIRI35C"/>
</dbReference>
<dbReference type="InterPro" id="IPR002173">
    <property type="entry name" value="Carboh/pur_kinase_PfkB_CS"/>
</dbReference>
<accession>A0A7G2DAV6</accession>
<proteinExistence type="inferred from homology"/>
<sequence length="307" mass="33214">MPRSFHRRGERMAEFDVVGIGNLNYDIIMLIERFPEFHEKVNAEEAFFGLGGAAANTISWLAHFGLRTGYIGAVGRDEIGQAHLSYFRRIGVDTGGIRVVDVPSGVAIAMIRGEDKRIVKYPGANLFKDIDFDYLSRARHVHLSSNPPETIVDVVNFANSRGITVSLDIGEAELPPEVERKVDYLMMNEDEYRRKFGSLDLSLSGAKNLVVTLNGGGALVRDASGNVHEIRGLSAEVVDSTGAGDSFDAGVVYGVLNGWGLDDAARLGMLLAYLTVQKVGARSAVMSLEDVIAAAGKVGLNLPFGRN</sequence>
<dbReference type="PANTHER" id="PTHR10584:SF166">
    <property type="entry name" value="RIBOKINASE"/>
    <property type="match status" value="1"/>
</dbReference>
<dbReference type="CDD" id="cd01942">
    <property type="entry name" value="ribokinase_group_A"/>
    <property type="match status" value="1"/>
</dbReference>
<evidence type="ECO:0000313" key="7">
    <source>
        <dbReference type="Proteomes" id="UP000516304"/>
    </source>
</evidence>
<dbReference type="NCBIfam" id="NF041134">
    <property type="entry name" value="R1P_kin_Thcocales"/>
    <property type="match status" value="1"/>
</dbReference>
<evidence type="ECO:0000256" key="4">
    <source>
        <dbReference type="RuleBase" id="RU003704"/>
    </source>
</evidence>
<gene>
    <name evidence="6" type="ORF">TIRI35C_1976</name>
</gene>
<dbReference type="InterPro" id="IPR029056">
    <property type="entry name" value="Ribokinase-like"/>
</dbReference>
<dbReference type="GO" id="GO:0006796">
    <property type="term" value="P:phosphate-containing compound metabolic process"/>
    <property type="evidence" value="ECO:0007669"/>
    <property type="project" value="UniProtKB-ARBA"/>
</dbReference>
<dbReference type="PROSITE" id="PS00584">
    <property type="entry name" value="PFKB_KINASES_2"/>
    <property type="match status" value="1"/>
</dbReference>
<dbReference type="AlphaFoldDB" id="A0A7G2DAV6"/>
<dbReference type="InterPro" id="IPR002139">
    <property type="entry name" value="Ribo/fructo_kinase"/>
</dbReference>
<feature type="domain" description="Carbohydrate kinase PfkB" evidence="5">
    <location>
        <begin position="16"/>
        <end position="284"/>
    </location>
</feature>
<dbReference type="InterPro" id="IPR011611">
    <property type="entry name" value="PfkB_dom"/>
</dbReference>
<dbReference type="Pfam" id="PF00294">
    <property type="entry name" value="PfkB"/>
    <property type="match status" value="1"/>
</dbReference>
<dbReference type="GO" id="GO:0016301">
    <property type="term" value="F:kinase activity"/>
    <property type="evidence" value="ECO:0007669"/>
    <property type="project" value="UniProtKB-KW"/>
</dbReference>